<proteinExistence type="predicted"/>
<sequence>MIVAENPYLNQRTFCHRRTY</sequence>
<dbReference type="AlphaFoldDB" id="A0A0A9BA60"/>
<protein>
    <submittedName>
        <fullName evidence="1">Uncharacterized protein</fullName>
    </submittedName>
</protein>
<accession>A0A0A9BA60</accession>
<organism evidence="1">
    <name type="scientific">Arundo donax</name>
    <name type="common">Giant reed</name>
    <name type="synonym">Donax arundinaceus</name>
    <dbReference type="NCBI Taxonomy" id="35708"/>
    <lineage>
        <taxon>Eukaryota</taxon>
        <taxon>Viridiplantae</taxon>
        <taxon>Streptophyta</taxon>
        <taxon>Embryophyta</taxon>
        <taxon>Tracheophyta</taxon>
        <taxon>Spermatophyta</taxon>
        <taxon>Magnoliopsida</taxon>
        <taxon>Liliopsida</taxon>
        <taxon>Poales</taxon>
        <taxon>Poaceae</taxon>
        <taxon>PACMAD clade</taxon>
        <taxon>Arundinoideae</taxon>
        <taxon>Arundineae</taxon>
        <taxon>Arundo</taxon>
    </lineage>
</organism>
<reference evidence="1" key="1">
    <citation type="submission" date="2014-09" db="EMBL/GenBank/DDBJ databases">
        <authorList>
            <person name="Magalhaes I.L.F."/>
            <person name="Oliveira U."/>
            <person name="Santos F.R."/>
            <person name="Vidigal T.H.D.A."/>
            <person name="Brescovit A.D."/>
            <person name="Santos A.J."/>
        </authorList>
    </citation>
    <scope>NUCLEOTIDE SEQUENCE</scope>
    <source>
        <tissue evidence="1">Shoot tissue taken approximately 20 cm above the soil surface</tissue>
    </source>
</reference>
<name>A0A0A9BA60_ARUDO</name>
<dbReference type="EMBL" id="GBRH01238842">
    <property type="protein sequence ID" value="JAD59053.1"/>
    <property type="molecule type" value="Transcribed_RNA"/>
</dbReference>
<evidence type="ECO:0000313" key="1">
    <source>
        <dbReference type="EMBL" id="JAD59053.1"/>
    </source>
</evidence>
<reference evidence="1" key="2">
    <citation type="journal article" date="2015" name="Data Brief">
        <title>Shoot transcriptome of the giant reed, Arundo donax.</title>
        <authorList>
            <person name="Barrero R.A."/>
            <person name="Guerrero F.D."/>
            <person name="Moolhuijzen P."/>
            <person name="Goolsby J.A."/>
            <person name="Tidwell J."/>
            <person name="Bellgard S.E."/>
            <person name="Bellgard M.I."/>
        </authorList>
    </citation>
    <scope>NUCLEOTIDE SEQUENCE</scope>
    <source>
        <tissue evidence="1">Shoot tissue taken approximately 20 cm above the soil surface</tissue>
    </source>
</reference>